<feature type="signal peptide" evidence="6">
    <location>
        <begin position="1"/>
        <end position="18"/>
    </location>
</feature>
<evidence type="ECO:0000313" key="9">
    <source>
        <dbReference type="Proteomes" id="UP000494040"/>
    </source>
</evidence>
<dbReference type="InterPro" id="IPR003172">
    <property type="entry name" value="ML_dom"/>
</dbReference>
<dbReference type="InterPro" id="IPR033916">
    <property type="entry name" value="ML_Npc2-like"/>
</dbReference>
<evidence type="ECO:0000259" key="7">
    <source>
        <dbReference type="SMART" id="SM00737"/>
    </source>
</evidence>
<evidence type="ECO:0000256" key="5">
    <source>
        <dbReference type="ARBA" id="ARBA00023157"/>
    </source>
</evidence>
<gene>
    <name evidence="8" type="primary">106671106</name>
</gene>
<comment type="subcellular location">
    <subcellularLocation>
        <location evidence="1">Secreted</location>
    </subcellularLocation>
</comment>
<accession>A0A8I6S5V6</accession>
<evidence type="ECO:0000256" key="4">
    <source>
        <dbReference type="ARBA" id="ARBA00022729"/>
    </source>
</evidence>
<dbReference type="FunFam" id="2.60.40.770:FF:000001">
    <property type="entry name" value="NPC intracellular cholesterol transporter 2"/>
    <property type="match status" value="1"/>
</dbReference>
<organism evidence="8 9">
    <name type="scientific">Cimex lectularius</name>
    <name type="common">Bed bug</name>
    <name type="synonym">Acanthia lectularia</name>
    <dbReference type="NCBI Taxonomy" id="79782"/>
    <lineage>
        <taxon>Eukaryota</taxon>
        <taxon>Metazoa</taxon>
        <taxon>Ecdysozoa</taxon>
        <taxon>Arthropoda</taxon>
        <taxon>Hexapoda</taxon>
        <taxon>Insecta</taxon>
        <taxon>Pterygota</taxon>
        <taxon>Neoptera</taxon>
        <taxon>Paraneoptera</taxon>
        <taxon>Hemiptera</taxon>
        <taxon>Heteroptera</taxon>
        <taxon>Panheteroptera</taxon>
        <taxon>Cimicomorpha</taxon>
        <taxon>Cimicidae</taxon>
        <taxon>Cimex</taxon>
    </lineage>
</organism>
<dbReference type="GO" id="GO:0005576">
    <property type="term" value="C:extracellular region"/>
    <property type="evidence" value="ECO:0007669"/>
    <property type="project" value="UniProtKB-SubCell"/>
</dbReference>
<keyword evidence="4 6" id="KW-0732">Signal</keyword>
<dbReference type="PANTHER" id="PTHR11306">
    <property type="entry name" value="NIEMANN PICK TYPE C2 PROTEIN NPC2-RELATED"/>
    <property type="match status" value="1"/>
</dbReference>
<dbReference type="SUPFAM" id="SSF81296">
    <property type="entry name" value="E set domains"/>
    <property type="match status" value="1"/>
</dbReference>
<dbReference type="InterPro" id="IPR014756">
    <property type="entry name" value="Ig_E-set"/>
</dbReference>
<dbReference type="OrthoDB" id="4937502at2759"/>
<dbReference type="InterPro" id="IPR039670">
    <property type="entry name" value="NPC2-like"/>
</dbReference>
<dbReference type="OMA" id="QNLFCWE"/>
<dbReference type="SMART" id="SM00737">
    <property type="entry name" value="ML"/>
    <property type="match status" value="1"/>
</dbReference>
<keyword evidence="9" id="KW-1185">Reference proteome</keyword>
<evidence type="ECO:0000313" key="8">
    <source>
        <dbReference type="EnsemblMetazoa" id="XP_014257418.1"/>
    </source>
</evidence>
<evidence type="ECO:0000256" key="2">
    <source>
        <dbReference type="ARBA" id="ARBA00006370"/>
    </source>
</evidence>
<evidence type="ECO:0000256" key="6">
    <source>
        <dbReference type="SAM" id="SignalP"/>
    </source>
</evidence>
<reference evidence="8" key="1">
    <citation type="submission" date="2022-01" db="UniProtKB">
        <authorList>
            <consortium name="EnsemblMetazoa"/>
        </authorList>
    </citation>
    <scope>IDENTIFICATION</scope>
</reference>
<dbReference type="Gene3D" id="2.60.40.770">
    <property type="match status" value="1"/>
</dbReference>
<sequence>MKTSIFLLIAVSFALIHAKIYRDCGSKTGILQSVEISHCNQTTMSWCPLRKGQSVDLHLKFQSLISTKHVKSVVHGILGNIPIPFVLPKSDGCVDSGLSCPLTLHKEYVYNATLPILSKYPKVSVTVQWELVDDDGNDIVCFKIPTRIV</sequence>
<protein>
    <recommendedName>
        <fullName evidence="7">MD-2-related lipid-recognition domain-containing protein</fullName>
    </recommendedName>
</protein>
<comment type="similarity">
    <text evidence="2">Belongs to the NPC2 family.</text>
</comment>
<evidence type="ECO:0000256" key="3">
    <source>
        <dbReference type="ARBA" id="ARBA00022525"/>
    </source>
</evidence>
<dbReference type="AlphaFoldDB" id="A0A8I6S5V6"/>
<dbReference type="Proteomes" id="UP000494040">
    <property type="component" value="Unassembled WGS sequence"/>
</dbReference>
<name>A0A8I6S5V6_CIMLE</name>
<dbReference type="CDD" id="cd00916">
    <property type="entry name" value="Npc2_like"/>
    <property type="match status" value="1"/>
</dbReference>
<feature type="domain" description="MD-2-related lipid-recognition" evidence="7">
    <location>
        <begin position="21"/>
        <end position="146"/>
    </location>
</feature>
<keyword evidence="3" id="KW-0964">Secreted</keyword>
<dbReference type="GO" id="GO:0032934">
    <property type="term" value="F:sterol binding"/>
    <property type="evidence" value="ECO:0007669"/>
    <property type="project" value="InterPro"/>
</dbReference>
<dbReference type="EnsemblMetazoa" id="XM_014401932.2">
    <property type="protein sequence ID" value="XP_014257418.1"/>
    <property type="gene ID" value="LOC106671106"/>
</dbReference>
<proteinExistence type="inferred from homology"/>
<feature type="chain" id="PRO_5035238954" description="MD-2-related lipid-recognition domain-containing protein" evidence="6">
    <location>
        <begin position="19"/>
        <end position="149"/>
    </location>
</feature>
<keyword evidence="5" id="KW-1015">Disulfide bond</keyword>
<dbReference type="Pfam" id="PF02221">
    <property type="entry name" value="E1_DerP2_DerF2"/>
    <property type="match status" value="1"/>
</dbReference>
<dbReference type="GO" id="GO:0032367">
    <property type="term" value="P:intracellular cholesterol transport"/>
    <property type="evidence" value="ECO:0007669"/>
    <property type="project" value="InterPro"/>
</dbReference>
<dbReference type="KEGG" id="clec:106671106"/>
<dbReference type="PANTHER" id="PTHR11306:SF68">
    <property type="entry name" value="NPC INTRACELLULAR CHOLESTEROL TRANSPORTER 2"/>
    <property type="match status" value="1"/>
</dbReference>
<evidence type="ECO:0000256" key="1">
    <source>
        <dbReference type="ARBA" id="ARBA00004613"/>
    </source>
</evidence>